<dbReference type="RefSeq" id="XP_004831706.1">
    <property type="nucleotide sequence ID" value="XM_004831649.1"/>
</dbReference>
<sequence>MKDLLTLDVHCSGPKCICPDNKNIHNLEAKKKPIPNVTNFTKYTHSVPDGYTFTLNKTLAGGGGKIGTTVGSPDVPIPKVTGVSVYYWDGVPTNPILLGITTQGSGTPIYYARSSYANDWTPAWVREMNEQQALDNQNCHNNNAIPFNITGSQSGDLLKDSQSNCLKNYRKMTSTKPPDPPPGSNYVTTAYNIPSNTKISRVTYKGKDTTDLTPPTYLVSQIRLYSYPGAINVPLMLEFKSENDGTSTWYYSINANGKNWTGYVGKSSGFYGNNGYTPTSALSEKLDEVLCKWYNNVTLNLTKRHSTSHASNRLPYCCTDHKNEYKVSVEEISVNHYHGRSTKFYKHSITGTNLNLAGIFYNENDNYNDRKNIKLHGAPFPISGIQSVCTFYCQMENPVLIYLCGKSPYGGWYKKGSTDDALWTWIPGIHDIKPETHLQNGLECRQWMKLWIYLKDLGCDPLGECTAGITQLDEGKLRQEIREEAVNAIKERSAAKQSAKLGLYPGGRISGSRSTGAASELISGSATRYLPGISGVTPSPVLMGGFNSHDIIEETTSLLTTTGSVSLPETHCGHASGVSTSEAKGPTPHTDEVTLTQSSLPSLTPGTAALVDGGASVGITAILTGAGMYGGPLAGAGATFFGGWKLYNRYKGDPWVRQI</sequence>
<organism evidence="2 3">
    <name type="scientific">Theileria equi strain WA</name>
    <dbReference type="NCBI Taxonomy" id="1537102"/>
    <lineage>
        <taxon>Eukaryota</taxon>
        <taxon>Sar</taxon>
        <taxon>Alveolata</taxon>
        <taxon>Apicomplexa</taxon>
        <taxon>Aconoidasida</taxon>
        <taxon>Piroplasmida</taxon>
        <taxon>Theileriidae</taxon>
        <taxon>Theileria</taxon>
    </lineage>
</organism>
<dbReference type="GeneID" id="15805141"/>
<accession>L1LAI7</accession>
<gene>
    <name evidence="2" type="ORF">BEWA_047190</name>
</gene>
<dbReference type="EMBL" id="ACOU01000007">
    <property type="protein sequence ID" value="EKX72254.1"/>
    <property type="molecule type" value="Genomic_DNA"/>
</dbReference>
<reference evidence="2 3" key="1">
    <citation type="journal article" date="2012" name="BMC Genomics">
        <title>Comparative genomic analysis and phylogenetic position of Theileria equi.</title>
        <authorList>
            <person name="Kappmeyer L.S."/>
            <person name="Thiagarajan M."/>
            <person name="Herndon D.R."/>
            <person name="Ramsay J.D."/>
            <person name="Caler E."/>
            <person name="Djikeng A."/>
            <person name="Gillespie J.J."/>
            <person name="Lau A.O."/>
            <person name="Roalson E.H."/>
            <person name="Silva J.C."/>
            <person name="Silva M.G."/>
            <person name="Suarez C.E."/>
            <person name="Ueti M.W."/>
            <person name="Nene V.M."/>
            <person name="Mealey R.H."/>
            <person name="Knowles D.P."/>
            <person name="Brayton K.A."/>
        </authorList>
    </citation>
    <scope>NUCLEOTIDE SEQUENCE [LARGE SCALE GENOMIC DNA]</scope>
    <source>
        <strain evidence="2 3">WA</strain>
    </source>
</reference>
<keyword evidence="3" id="KW-1185">Reference proteome</keyword>
<feature type="region of interest" description="Disordered" evidence="1">
    <location>
        <begin position="572"/>
        <end position="594"/>
    </location>
</feature>
<evidence type="ECO:0000313" key="2">
    <source>
        <dbReference type="EMBL" id="EKX72254.1"/>
    </source>
</evidence>
<dbReference type="Proteomes" id="UP000031512">
    <property type="component" value="Unassembled WGS sequence"/>
</dbReference>
<comment type="caution">
    <text evidence="2">The sequence shown here is derived from an EMBL/GenBank/DDBJ whole genome shotgun (WGS) entry which is preliminary data.</text>
</comment>
<protein>
    <submittedName>
        <fullName evidence="2">Uncharacterized protein</fullName>
    </submittedName>
</protein>
<name>L1LAI7_THEEQ</name>
<dbReference type="VEuPathDB" id="PiroplasmaDB:BEWA_047190"/>
<evidence type="ECO:0000256" key="1">
    <source>
        <dbReference type="SAM" id="MobiDB-lite"/>
    </source>
</evidence>
<evidence type="ECO:0000313" key="3">
    <source>
        <dbReference type="Proteomes" id="UP000031512"/>
    </source>
</evidence>
<dbReference type="KEGG" id="beq:BEWA_047190"/>
<dbReference type="AlphaFoldDB" id="L1LAI7"/>
<proteinExistence type="predicted"/>